<name>A0ABW8KAS7_9GAMM</name>
<proteinExistence type="predicted"/>
<reference evidence="1 2" key="1">
    <citation type="submission" date="2020-10" db="EMBL/GenBank/DDBJ databases">
        <title>Phylogeny of dyella-like bacteria.</title>
        <authorList>
            <person name="Fu J."/>
        </authorList>
    </citation>
    <scope>NUCLEOTIDE SEQUENCE [LARGE SCALE GENOMIC DNA]</scope>
    <source>
        <strain evidence="1 2">BB4</strain>
    </source>
</reference>
<dbReference type="RefSeq" id="WP_379983586.1">
    <property type="nucleotide sequence ID" value="NZ_JADIKD010000012.1"/>
</dbReference>
<gene>
    <name evidence="1" type="ORF">ISS97_16115</name>
</gene>
<dbReference type="Pfam" id="PF12322">
    <property type="entry name" value="T4_baseplate"/>
    <property type="match status" value="1"/>
</dbReference>
<dbReference type="EMBL" id="JADIKD010000012">
    <property type="protein sequence ID" value="MFK2918798.1"/>
    <property type="molecule type" value="Genomic_DNA"/>
</dbReference>
<organism evidence="1 2">
    <name type="scientific">Dyella koreensis</name>
    <dbReference type="NCBI Taxonomy" id="311235"/>
    <lineage>
        <taxon>Bacteria</taxon>
        <taxon>Pseudomonadati</taxon>
        <taxon>Pseudomonadota</taxon>
        <taxon>Gammaproteobacteria</taxon>
        <taxon>Lysobacterales</taxon>
        <taxon>Rhodanobacteraceae</taxon>
        <taxon>Dyella</taxon>
    </lineage>
</organism>
<accession>A0ABW8KAS7</accession>
<keyword evidence="2" id="KW-1185">Reference proteome</keyword>
<evidence type="ECO:0008006" key="3">
    <source>
        <dbReference type="Google" id="ProtNLM"/>
    </source>
</evidence>
<evidence type="ECO:0000313" key="1">
    <source>
        <dbReference type="EMBL" id="MFK2918798.1"/>
    </source>
</evidence>
<dbReference type="Proteomes" id="UP001620408">
    <property type="component" value="Unassembled WGS sequence"/>
</dbReference>
<protein>
    <recommendedName>
        <fullName evidence="3">Phage baseplate protein</fullName>
    </recommendedName>
</protein>
<evidence type="ECO:0000313" key="2">
    <source>
        <dbReference type="Proteomes" id="UP001620408"/>
    </source>
</evidence>
<dbReference type="InterPro" id="IPR024364">
    <property type="entry name" value="Baseplate_phage_T4-like"/>
</dbReference>
<sequence>MRTPSASELLHVWERGGAQSAVARGLALLDICCGENVPEALAGMPLGQRDALLLQLHARLFGTQLNGVASCPACGAMVEASFDCDDLLAMQGDAGDDVARILTLHLPANEMQVSFRVPNSGDLLALEACADASSARQLLLERCLVDVEGAADTEPRSLPPELQAEMVQAMATADPQADVQLAFTCPGCEEQWQPMFDIARFLWQELHAWALRVLRDVDTLARVYHWSEADILALSPRRRQAYLEQCVS</sequence>
<comment type="caution">
    <text evidence="1">The sequence shown here is derived from an EMBL/GenBank/DDBJ whole genome shotgun (WGS) entry which is preliminary data.</text>
</comment>